<name>A0A6J4UH65_9BACT</name>
<feature type="compositionally biased region" description="Basic and acidic residues" evidence="1">
    <location>
        <begin position="68"/>
        <end position="79"/>
    </location>
</feature>
<sequence>ETNRSVGSRRARTHRDRAHRRRPGRRAGAGAGVGGLLRQARVRPDARHVLRARAVGGGQRRRRRRRHQDVFQRALHDGGADAPRVVPARRRRAVAAERPAGREPHRRPRRPRHPAERLLRRDHPVHPVQQGHER</sequence>
<accession>A0A6J4UH65</accession>
<organism evidence="2">
    <name type="scientific">uncultured Thermomicrobiales bacterium</name>
    <dbReference type="NCBI Taxonomy" id="1645740"/>
    <lineage>
        <taxon>Bacteria</taxon>
        <taxon>Pseudomonadati</taxon>
        <taxon>Thermomicrobiota</taxon>
        <taxon>Thermomicrobia</taxon>
        <taxon>Thermomicrobiales</taxon>
        <taxon>environmental samples</taxon>
    </lineage>
</organism>
<reference evidence="2" key="1">
    <citation type="submission" date="2020-02" db="EMBL/GenBank/DDBJ databases">
        <authorList>
            <person name="Meier V. D."/>
        </authorList>
    </citation>
    <scope>NUCLEOTIDE SEQUENCE</scope>
    <source>
        <strain evidence="2">AVDCRST_MAG18</strain>
    </source>
</reference>
<feature type="compositionally biased region" description="Basic and acidic residues" evidence="1">
    <location>
        <begin position="113"/>
        <end position="134"/>
    </location>
</feature>
<feature type="region of interest" description="Disordered" evidence="1">
    <location>
        <begin position="1"/>
        <end position="40"/>
    </location>
</feature>
<feature type="non-terminal residue" evidence="2">
    <location>
        <position position="134"/>
    </location>
</feature>
<protein>
    <submittedName>
        <fullName evidence="2">Uncharacterized protein</fullName>
    </submittedName>
</protein>
<dbReference type="AlphaFoldDB" id="A0A6J4UH65"/>
<evidence type="ECO:0000256" key="1">
    <source>
        <dbReference type="SAM" id="MobiDB-lite"/>
    </source>
</evidence>
<gene>
    <name evidence="2" type="ORF">AVDCRST_MAG18-290</name>
</gene>
<proteinExistence type="predicted"/>
<feature type="compositionally biased region" description="Basic residues" evidence="1">
    <location>
        <begin position="7"/>
        <end position="25"/>
    </location>
</feature>
<dbReference type="EMBL" id="CADCWN010000019">
    <property type="protein sequence ID" value="CAA9550668.1"/>
    <property type="molecule type" value="Genomic_DNA"/>
</dbReference>
<evidence type="ECO:0000313" key="2">
    <source>
        <dbReference type="EMBL" id="CAA9550668.1"/>
    </source>
</evidence>
<feature type="non-terminal residue" evidence="2">
    <location>
        <position position="1"/>
    </location>
</feature>
<feature type="region of interest" description="Disordered" evidence="1">
    <location>
        <begin position="53"/>
        <end position="134"/>
    </location>
</feature>